<sequence>MPSVKVYLGEYEEIAFYEITRPPPYLTLTKVEKEECAKKCSTEVKFNCEFIQFCAAEGEALGVCDLFTGNDLGLRSVHSDNCTIFTRGDPAQFHIPHGGASPLNKGLFATLIYLVAFKFLVA</sequence>
<reference evidence="1 2" key="1">
    <citation type="journal article" date="2023" name="Arcadia Sci">
        <title>De novo assembly of a long-read Amblyomma americanum tick genome.</title>
        <authorList>
            <person name="Chou S."/>
            <person name="Poskanzer K.E."/>
            <person name="Rollins M."/>
            <person name="Thuy-Boun P.S."/>
        </authorList>
    </citation>
    <scope>NUCLEOTIDE SEQUENCE [LARGE SCALE GENOMIC DNA]</scope>
    <source>
        <strain evidence="1">F_SG_1</strain>
        <tissue evidence="1">Salivary glands</tissue>
    </source>
</reference>
<organism evidence="1 2">
    <name type="scientific">Amblyomma americanum</name>
    <name type="common">Lone star tick</name>
    <dbReference type="NCBI Taxonomy" id="6943"/>
    <lineage>
        <taxon>Eukaryota</taxon>
        <taxon>Metazoa</taxon>
        <taxon>Ecdysozoa</taxon>
        <taxon>Arthropoda</taxon>
        <taxon>Chelicerata</taxon>
        <taxon>Arachnida</taxon>
        <taxon>Acari</taxon>
        <taxon>Parasitiformes</taxon>
        <taxon>Ixodida</taxon>
        <taxon>Ixodoidea</taxon>
        <taxon>Ixodidae</taxon>
        <taxon>Amblyomminae</taxon>
        <taxon>Amblyomma</taxon>
    </lineage>
</organism>
<dbReference type="SUPFAM" id="SSF57414">
    <property type="entry name" value="Hairpin loop containing domain-like"/>
    <property type="match status" value="1"/>
</dbReference>
<evidence type="ECO:0000313" key="2">
    <source>
        <dbReference type="Proteomes" id="UP001321473"/>
    </source>
</evidence>
<accession>A0AAQ4F8K6</accession>
<keyword evidence="2" id="KW-1185">Reference proteome</keyword>
<evidence type="ECO:0000313" key="1">
    <source>
        <dbReference type="EMBL" id="KAK8783416.1"/>
    </source>
</evidence>
<dbReference type="Proteomes" id="UP001321473">
    <property type="component" value="Unassembled WGS sequence"/>
</dbReference>
<proteinExistence type="predicted"/>
<name>A0AAQ4F8K6_AMBAM</name>
<dbReference type="Gene3D" id="3.50.4.10">
    <property type="entry name" value="Hepatocyte Growth Factor"/>
    <property type="match status" value="1"/>
</dbReference>
<evidence type="ECO:0008006" key="3">
    <source>
        <dbReference type="Google" id="ProtNLM"/>
    </source>
</evidence>
<gene>
    <name evidence="1" type="ORF">V5799_010219</name>
</gene>
<dbReference type="EMBL" id="JARKHS020005569">
    <property type="protein sequence ID" value="KAK8783416.1"/>
    <property type="molecule type" value="Genomic_DNA"/>
</dbReference>
<comment type="caution">
    <text evidence="1">The sequence shown here is derived from an EMBL/GenBank/DDBJ whole genome shotgun (WGS) entry which is preliminary data.</text>
</comment>
<protein>
    <recommendedName>
        <fullName evidence="3">Apple domain-containing protein</fullName>
    </recommendedName>
</protein>
<dbReference type="AlphaFoldDB" id="A0AAQ4F8K6"/>